<dbReference type="InterPro" id="IPR002495">
    <property type="entry name" value="Glyco_trans_8"/>
</dbReference>
<organism evidence="9 10">
    <name type="scientific">Clonorchis sinensis</name>
    <name type="common">Chinese liver fluke</name>
    <dbReference type="NCBI Taxonomy" id="79923"/>
    <lineage>
        <taxon>Eukaryota</taxon>
        <taxon>Metazoa</taxon>
        <taxon>Spiralia</taxon>
        <taxon>Lophotrochozoa</taxon>
        <taxon>Platyhelminthes</taxon>
        <taxon>Trematoda</taxon>
        <taxon>Digenea</taxon>
        <taxon>Opisthorchiida</taxon>
        <taxon>Opisthorchiata</taxon>
        <taxon>Opisthorchiidae</taxon>
        <taxon>Clonorchis</taxon>
    </lineage>
</organism>
<dbReference type="GO" id="GO:0000139">
    <property type="term" value="C:Golgi membrane"/>
    <property type="evidence" value="ECO:0007669"/>
    <property type="project" value="UniProtKB-SubCell"/>
</dbReference>
<dbReference type="GO" id="GO:0015020">
    <property type="term" value="F:glucuronosyltransferase activity"/>
    <property type="evidence" value="ECO:0007669"/>
    <property type="project" value="TreeGrafter"/>
</dbReference>
<protein>
    <submittedName>
        <fullName evidence="9">Glycosyltransferase-like protein LARGE</fullName>
    </submittedName>
</protein>
<evidence type="ECO:0000256" key="4">
    <source>
        <dbReference type="ARBA" id="ARBA00022989"/>
    </source>
</evidence>
<dbReference type="InterPro" id="IPR029044">
    <property type="entry name" value="Nucleotide-diphossugar_trans"/>
</dbReference>
<evidence type="ECO:0000256" key="5">
    <source>
        <dbReference type="ARBA" id="ARBA00023034"/>
    </source>
</evidence>
<evidence type="ECO:0000256" key="8">
    <source>
        <dbReference type="SAM" id="Phobius"/>
    </source>
</evidence>
<name>G7Y5A5_CLOSI</name>
<dbReference type="Proteomes" id="UP000008909">
    <property type="component" value="Unassembled WGS sequence"/>
</dbReference>
<sequence>RTVYFPGNPTHTYPEGFSFRVPGLRKRIASVRFLYERTNERIPRIAFYNGTHNELVSLILSALSIYVSVFFLHLLMAEVTVYYILSFGDQTIQISSIRQKLLRQMPNSHHSGIPSMMKLLVPVILPSTVEKVIVMDSDMLFNHNVLELWELFYRFNSTQVSVECQVTVTARHFDWCTNLIKYNNTDFHEVPDTELWVTCKLEDLEYQKGELGSKVYGTVYTKKLTTVPPKPQQDRGLNGGLSIMHLTRLRENGWHDKWQEASKKFFERNTMLKQADQDIFNTVIEMNPTMYFRIPCEWNIQLCSKTTADCCPVVWPMKTPTETDCKRGGRKKTEEFSPNMARLVHFTGQDKDQYVKMENTEQTILDGTKERLTHICTGVRTRNNKDEVSKDVIFLLRHRFHKLEARDDHYCGKLKVYDELYKSLITVGGVLCAGFIVHITFNERSGGSRNQANDLNLERGTGRYFDNLDTALTLTTLSVFLQYYVVKIDQTSYSRSLQMLLIGRASVTGCTGIVKDSVLFQKYSMESKNNKYMINTFCNETHGSYTSKDLYGSRLVHNFQLCHMGHPRLTWSFNFGVRMTFETTTFILDILEMEGRSGHSFTPIECYLCSVSVQVLLSVILHSNELFPATYNQQQYVKNINIPREDFSPYTTVKHMIALITTTDVEDSVMVFSKIVELMDRDSRQYEVFFKLQMN</sequence>
<proteinExistence type="predicted"/>
<evidence type="ECO:0000313" key="9">
    <source>
        <dbReference type="EMBL" id="GAA48141.1"/>
    </source>
</evidence>
<dbReference type="PANTHER" id="PTHR12270:SF25">
    <property type="entry name" value="GLYCOSYLTRANSFERASE-LIKE PROTEIN LARGE"/>
    <property type="match status" value="1"/>
</dbReference>
<dbReference type="GO" id="GO:0035269">
    <property type="term" value="P:protein O-linked glycosylation via mannose"/>
    <property type="evidence" value="ECO:0007669"/>
    <property type="project" value="TreeGrafter"/>
</dbReference>
<keyword evidence="10" id="KW-1185">Reference proteome</keyword>
<dbReference type="InterPro" id="IPR051292">
    <property type="entry name" value="Xyl/GlcA_transferase"/>
</dbReference>
<reference evidence="9" key="1">
    <citation type="journal article" date="2011" name="Genome Biol.">
        <title>The draft genome of the carcinogenic human liver fluke Clonorchis sinensis.</title>
        <authorList>
            <person name="Wang X."/>
            <person name="Chen W."/>
            <person name="Huang Y."/>
            <person name="Sun J."/>
            <person name="Men J."/>
            <person name="Liu H."/>
            <person name="Luo F."/>
            <person name="Guo L."/>
            <person name="Lv X."/>
            <person name="Deng C."/>
            <person name="Zhou C."/>
            <person name="Fan Y."/>
            <person name="Li X."/>
            <person name="Huang L."/>
            <person name="Hu Y."/>
            <person name="Liang C."/>
            <person name="Hu X."/>
            <person name="Xu J."/>
            <person name="Yu X."/>
        </authorList>
    </citation>
    <scope>NUCLEOTIDE SEQUENCE [LARGE SCALE GENOMIC DNA]</scope>
    <source>
        <strain evidence="9">Henan</strain>
    </source>
</reference>
<feature type="transmembrane region" description="Helical" evidence="8">
    <location>
        <begin position="58"/>
        <end position="85"/>
    </location>
</feature>
<dbReference type="EMBL" id="DF142871">
    <property type="protein sequence ID" value="GAA48141.1"/>
    <property type="molecule type" value="Genomic_DNA"/>
</dbReference>
<dbReference type="SUPFAM" id="SSF53448">
    <property type="entry name" value="Nucleotide-diphospho-sugar transferases"/>
    <property type="match status" value="1"/>
</dbReference>
<keyword evidence="6 8" id="KW-0472">Membrane</keyword>
<evidence type="ECO:0000313" key="10">
    <source>
        <dbReference type="Proteomes" id="UP000008909"/>
    </source>
</evidence>
<comment type="subcellular location">
    <subcellularLocation>
        <location evidence="1">Golgi apparatus membrane</location>
        <topology evidence="1">Single-pass type II membrane protein</topology>
    </subcellularLocation>
</comment>
<evidence type="ECO:0000256" key="7">
    <source>
        <dbReference type="ARBA" id="ARBA00023180"/>
    </source>
</evidence>
<gene>
    <name evidence="9" type="ORF">CLF_101227</name>
</gene>
<feature type="non-terminal residue" evidence="9">
    <location>
        <position position="1"/>
    </location>
</feature>
<keyword evidence="4 8" id="KW-1133">Transmembrane helix</keyword>
<reference key="2">
    <citation type="submission" date="2011-10" db="EMBL/GenBank/DDBJ databases">
        <title>The genome and transcriptome sequence of Clonorchis sinensis provide insights into the carcinogenic liver fluke.</title>
        <authorList>
            <person name="Wang X."/>
            <person name="Huang Y."/>
            <person name="Chen W."/>
            <person name="Liu H."/>
            <person name="Guo L."/>
            <person name="Chen Y."/>
            <person name="Luo F."/>
            <person name="Zhou W."/>
            <person name="Sun J."/>
            <person name="Mao Q."/>
            <person name="Liang P."/>
            <person name="Zhou C."/>
            <person name="Tian Y."/>
            <person name="Men J."/>
            <person name="Lv X."/>
            <person name="Huang L."/>
            <person name="Zhou J."/>
            <person name="Hu Y."/>
            <person name="Li R."/>
            <person name="Zhang F."/>
            <person name="Lei H."/>
            <person name="Li X."/>
            <person name="Hu X."/>
            <person name="Liang C."/>
            <person name="Xu J."/>
            <person name="Wu Z."/>
            <person name="Yu X."/>
        </authorList>
    </citation>
    <scope>NUCLEOTIDE SEQUENCE</scope>
    <source>
        <strain>Henan</strain>
    </source>
</reference>
<dbReference type="Pfam" id="PF01501">
    <property type="entry name" value="Glyco_transf_8"/>
    <property type="match status" value="1"/>
</dbReference>
<keyword evidence="3" id="KW-0735">Signal-anchor</keyword>
<evidence type="ECO:0000256" key="3">
    <source>
        <dbReference type="ARBA" id="ARBA00022968"/>
    </source>
</evidence>
<evidence type="ECO:0000256" key="2">
    <source>
        <dbReference type="ARBA" id="ARBA00022692"/>
    </source>
</evidence>
<evidence type="ECO:0000256" key="1">
    <source>
        <dbReference type="ARBA" id="ARBA00004323"/>
    </source>
</evidence>
<accession>G7Y5A5</accession>
<keyword evidence="7" id="KW-0325">Glycoprotein</keyword>
<dbReference type="AlphaFoldDB" id="G7Y5A5"/>
<keyword evidence="9" id="KW-0808">Transferase</keyword>
<keyword evidence="2 8" id="KW-0812">Transmembrane</keyword>
<keyword evidence="5" id="KW-0333">Golgi apparatus</keyword>
<dbReference type="PANTHER" id="PTHR12270">
    <property type="entry name" value="GLYCOSYLTRANSFERASE-RELATED"/>
    <property type="match status" value="1"/>
</dbReference>
<evidence type="ECO:0000256" key="6">
    <source>
        <dbReference type="ARBA" id="ARBA00023136"/>
    </source>
</evidence>
<dbReference type="GO" id="GO:0042285">
    <property type="term" value="F:xylosyltransferase activity"/>
    <property type="evidence" value="ECO:0007669"/>
    <property type="project" value="TreeGrafter"/>
</dbReference>
<dbReference type="Gene3D" id="3.90.550.10">
    <property type="entry name" value="Spore Coat Polysaccharide Biosynthesis Protein SpsA, Chain A"/>
    <property type="match status" value="1"/>
</dbReference>